<evidence type="ECO:0000313" key="3">
    <source>
        <dbReference type="EMBL" id="RDX44657.1"/>
    </source>
</evidence>
<dbReference type="OrthoDB" id="2766319at2759"/>
<dbReference type="EMBL" id="KZ857447">
    <property type="protein sequence ID" value="RDX44657.1"/>
    <property type="molecule type" value="Genomic_DNA"/>
</dbReference>
<feature type="region of interest" description="Disordered" evidence="1">
    <location>
        <begin position="306"/>
        <end position="338"/>
    </location>
</feature>
<organism evidence="3 4">
    <name type="scientific">Lentinus brumalis</name>
    <dbReference type="NCBI Taxonomy" id="2498619"/>
    <lineage>
        <taxon>Eukaryota</taxon>
        <taxon>Fungi</taxon>
        <taxon>Dikarya</taxon>
        <taxon>Basidiomycota</taxon>
        <taxon>Agaricomycotina</taxon>
        <taxon>Agaricomycetes</taxon>
        <taxon>Polyporales</taxon>
        <taxon>Polyporaceae</taxon>
        <taxon>Lentinus</taxon>
    </lineage>
</organism>
<keyword evidence="2" id="KW-1133">Transmembrane helix</keyword>
<reference evidence="3 4" key="1">
    <citation type="journal article" date="2018" name="Biotechnol. Biofuels">
        <title>Integrative visual omics of the white-rot fungus Polyporus brumalis exposes the biotechnological potential of its oxidative enzymes for delignifying raw plant biomass.</title>
        <authorList>
            <person name="Miyauchi S."/>
            <person name="Rancon A."/>
            <person name="Drula E."/>
            <person name="Hage H."/>
            <person name="Chaduli D."/>
            <person name="Favel A."/>
            <person name="Grisel S."/>
            <person name="Henrissat B."/>
            <person name="Herpoel-Gimbert I."/>
            <person name="Ruiz-Duenas F.J."/>
            <person name="Chevret D."/>
            <person name="Hainaut M."/>
            <person name="Lin J."/>
            <person name="Wang M."/>
            <person name="Pangilinan J."/>
            <person name="Lipzen A."/>
            <person name="Lesage-Meessen L."/>
            <person name="Navarro D."/>
            <person name="Riley R."/>
            <person name="Grigoriev I.V."/>
            <person name="Zhou S."/>
            <person name="Raouche S."/>
            <person name="Rosso M.N."/>
        </authorList>
    </citation>
    <scope>NUCLEOTIDE SEQUENCE [LARGE SCALE GENOMIC DNA]</scope>
    <source>
        <strain evidence="3 4">BRFM 1820</strain>
    </source>
</reference>
<proteinExistence type="predicted"/>
<evidence type="ECO:0000256" key="1">
    <source>
        <dbReference type="SAM" id="MobiDB-lite"/>
    </source>
</evidence>
<sequence>MSLAASHPWPCGTLALVLALMLTPVLCAGAAAVFVYRRSRRYRSQHVSVFSLGAVEEGCLDPTADVDVQEKGEVRTQDAHIVRLGEDWVALPRWSTQVVAAQYTAPDTPEASSTSAERSRSISPLASSVSITFDSTIMTTCQARKHVDGSLSGSSTRSVVSTPSLVSCADAPEVDSDYSACWETQTPIPVSSSLVSVTLDSDSAVDVPCQLRKDDCYPSTASSSVVSTPSLVSCTSTPSCVSTSDADLDSSACWKIPTKTPPLTITTSVTPTRVSSSIYSYKRLSPFADGCADKLQSMDVPASDFASPTARLKSKTLSSPRSSVDRKPGASERHRSVGVARTRPVSGVGLGFNYMLGFDFPFVVGDEVAGSLLDDDDIDEAVSAASSSQTIGALSESPSAPNVSPDTEIVKDNPGRLLTPASGFRASLRRWRFCFQVFS</sequence>
<dbReference type="Proteomes" id="UP000256964">
    <property type="component" value="Unassembled WGS sequence"/>
</dbReference>
<feature type="region of interest" description="Disordered" evidence="1">
    <location>
        <begin position="389"/>
        <end position="408"/>
    </location>
</feature>
<keyword evidence="2" id="KW-0812">Transmembrane</keyword>
<protein>
    <submittedName>
        <fullName evidence="3">Uncharacterized protein</fullName>
    </submittedName>
</protein>
<evidence type="ECO:0000256" key="2">
    <source>
        <dbReference type="SAM" id="Phobius"/>
    </source>
</evidence>
<keyword evidence="2" id="KW-0472">Membrane</keyword>
<feature type="compositionally biased region" description="Basic and acidic residues" evidence="1">
    <location>
        <begin position="323"/>
        <end position="335"/>
    </location>
</feature>
<keyword evidence="4" id="KW-1185">Reference proteome</keyword>
<dbReference type="AlphaFoldDB" id="A0A371CWM4"/>
<feature type="compositionally biased region" description="Polar residues" evidence="1">
    <location>
        <begin position="389"/>
        <end position="405"/>
    </location>
</feature>
<name>A0A371CWM4_9APHY</name>
<accession>A0A371CWM4</accession>
<evidence type="ECO:0000313" key="4">
    <source>
        <dbReference type="Proteomes" id="UP000256964"/>
    </source>
</evidence>
<feature type="transmembrane region" description="Helical" evidence="2">
    <location>
        <begin position="12"/>
        <end position="36"/>
    </location>
</feature>
<gene>
    <name evidence="3" type="ORF">OH76DRAFT_1408893</name>
</gene>